<evidence type="ECO:0000256" key="4">
    <source>
        <dbReference type="ARBA" id="ARBA00022705"/>
    </source>
</evidence>
<dbReference type="PANTHER" id="PTHR10537:SF4">
    <property type="entry name" value="DNA PRIMASE LARGE SUBUNIT"/>
    <property type="match status" value="1"/>
</dbReference>
<dbReference type="Pfam" id="PF26466">
    <property type="entry name" value="DNA_primase_lrg_N"/>
    <property type="match status" value="1"/>
</dbReference>
<keyword evidence="2" id="KW-0004">4Fe-4S</keyword>
<evidence type="ECO:0000256" key="7">
    <source>
        <dbReference type="ARBA" id="ARBA00023014"/>
    </source>
</evidence>
<dbReference type="GO" id="GO:0046872">
    <property type="term" value="F:metal ion binding"/>
    <property type="evidence" value="ECO:0007669"/>
    <property type="project" value="UniProtKB-KW"/>
</dbReference>
<dbReference type="AlphaFoldDB" id="A0A0L7R975"/>
<dbReference type="EMBL" id="KQ414627">
    <property type="protein sequence ID" value="KOC67393.1"/>
    <property type="molecule type" value="Genomic_DNA"/>
</dbReference>
<evidence type="ECO:0000256" key="1">
    <source>
        <dbReference type="ARBA" id="ARBA00001966"/>
    </source>
</evidence>
<proteinExistence type="predicted"/>
<dbReference type="GO" id="GO:0005658">
    <property type="term" value="C:alpha DNA polymerase:primase complex"/>
    <property type="evidence" value="ECO:0007669"/>
    <property type="project" value="TreeGrafter"/>
</dbReference>
<dbReference type="STRING" id="597456.A0A0L7R975"/>
<evidence type="ECO:0000313" key="10">
    <source>
        <dbReference type="Proteomes" id="UP000053825"/>
    </source>
</evidence>
<keyword evidence="6" id="KW-0408">Iron</keyword>
<accession>A0A0L7R975</accession>
<comment type="cofactor">
    <cofactor evidence="1">
        <name>[4Fe-4S] cluster</name>
        <dbReference type="ChEBI" id="CHEBI:49883"/>
    </cofactor>
</comment>
<keyword evidence="10" id="KW-1185">Reference proteome</keyword>
<protein>
    <submittedName>
        <fullName evidence="9">DNA primase large subunit</fullName>
    </submittedName>
</protein>
<dbReference type="Pfam" id="PF04104">
    <property type="entry name" value="DNA_primase_lrg"/>
    <property type="match status" value="1"/>
</dbReference>
<dbReference type="Proteomes" id="UP000053825">
    <property type="component" value="Unassembled WGS sequence"/>
</dbReference>
<evidence type="ECO:0000256" key="2">
    <source>
        <dbReference type="ARBA" id="ARBA00022485"/>
    </source>
</evidence>
<evidence type="ECO:0000256" key="3">
    <source>
        <dbReference type="ARBA" id="ARBA00022515"/>
    </source>
</evidence>
<dbReference type="InterPro" id="IPR058560">
    <property type="entry name" value="DNA_primase_C"/>
</dbReference>
<dbReference type="GO" id="GO:0051539">
    <property type="term" value="F:4 iron, 4 sulfur cluster binding"/>
    <property type="evidence" value="ECO:0007669"/>
    <property type="project" value="UniProtKB-KW"/>
</dbReference>
<keyword evidence="7" id="KW-0411">Iron-sulfur</keyword>
<sequence>MFYIITPSGQVSLHVLEKCVFARLEYLHLLHEGKAHEFSGNFEYLLENSIYDKIGHFTLRLLASVSQDLCNYWITREILLFETRLNYILPRQLHRLFRSILRQLRLLSDKEKLINRTLIDICSLFSKLYVFNHLVSKDHSKDCNLFVTKVRYELVPDLIKERKLDLNAGYAIVYCSKWKNILTSLFSTYMTKELSCIKSKAQYTINHDTRLDYLYHKVHCKIFQVNHVYGHITRENIDIEVKYFPPCMQHLHTKLRNTHRLSHYARLYYSLFLKDGGMHLEDAVNYWKEEYSKPHSCSSICSHNWQSNEKKFIYSIRHLYGLEGSRRNYKSPTCNSMCMNISSPMYEGGCPFKHFDINTLKSLLCLSLSDDKVTELLHTISSDNPQIACAEFFKILNQYSNNDIVISSPLQYYLTMINQI</sequence>
<evidence type="ECO:0000256" key="6">
    <source>
        <dbReference type="ARBA" id="ARBA00023004"/>
    </source>
</evidence>
<dbReference type="InterPro" id="IPR007238">
    <property type="entry name" value="DNA_primase_lsu_euk/arc"/>
</dbReference>
<organism evidence="9 10">
    <name type="scientific">Habropoda laboriosa</name>
    <dbReference type="NCBI Taxonomy" id="597456"/>
    <lineage>
        <taxon>Eukaryota</taxon>
        <taxon>Metazoa</taxon>
        <taxon>Ecdysozoa</taxon>
        <taxon>Arthropoda</taxon>
        <taxon>Hexapoda</taxon>
        <taxon>Insecta</taxon>
        <taxon>Pterygota</taxon>
        <taxon>Neoptera</taxon>
        <taxon>Endopterygota</taxon>
        <taxon>Hymenoptera</taxon>
        <taxon>Apocrita</taxon>
        <taxon>Aculeata</taxon>
        <taxon>Apoidea</taxon>
        <taxon>Anthophila</taxon>
        <taxon>Apidae</taxon>
        <taxon>Habropoda</taxon>
    </lineage>
</organism>
<keyword evidence="5" id="KW-0479">Metal-binding</keyword>
<gene>
    <name evidence="9" type="ORF">WH47_11572</name>
</gene>
<reference evidence="9 10" key="1">
    <citation type="submission" date="2015-07" db="EMBL/GenBank/DDBJ databases">
        <title>The genome of Habropoda laboriosa.</title>
        <authorList>
            <person name="Pan H."/>
            <person name="Kapheim K."/>
        </authorList>
    </citation>
    <scope>NUCLEOTIDE SEQUENCE [LARGE SCALE GENOMIC DNA]</scope>
    <source>
        <strain evidence="9">0110345459</strain>
    </source>
</reference>
<name>A0A0L7R975_9HYME</name>
<dbReference type="OrthoDB" id="421393at2759"/>
<dbReference type="Gene3D" id="1.20.930.80">
    <property type="match status" value="1"/>
</dbReference>
<evidence type="ECO:0000259" key="8">
    <source>
        <dbReference type="Pfam" id="PF04104"/>
    </source>
</evidence>
<keyword evidence="4" id="KW-0235">DNA replication</keyword>
<keyword evidence="3" id="KW-0639">Primosome</keyword>
<evidence type="ECO:0000256" key="5">
    <source>
        <dbReference type="ARBA" id="ARBA00022723"/>
    </source>
</evidence>
<dbReference type="GO" id="GO:0006270">
    <property type="term" value="P:DNA replication initiation"/>
    <property type="evidence" value="ECO:0007669"/>
    <property type="project" value="TreeGrafter"/>
</dbReference>
<evidence type="ECO:0000313" key="9">
    <source>
        <dbReference type="EMBL" id="KOC67393.1"/>
    </source>
</evidence>
<feature type="domain" description="DNA primase large subunit C-terminal" evidence="8">
    <location>
        <begin position="242"/>
        <end position="413"/>
    </location>
</feature>
<dbReference type="GO" id="GO:0006269">
    <property type="term" value="P:DNA replication, synthesis of primer"/>
    <property type="evidence" value="ECO:0007669"/>
    <property type="project" value="UniProtKB-KW"/>
</dbReference>
<dbReference type="PANTHER" id="PTHR10537">
    <property type="entry name" value="DNA PRIMASE LARGE SUBUNIT"/>
    <property type="match status" value="1"/>
</dbReference>